<evidence type="ECO:0008006" key="4">
    <source>
        <dbReference type="Google" id="ProtNLM"/>
    </source>
</evidence>
<dbReference type="HOGENOM" id="CLU_137810_0_0_9"/>
<protein>
    <recommendedName>
        <fullName evidence="4">DUF2975 domain-containing protein</fullName>
    </recommendedName>
</protein>
<evidence type="ECO:0000313" key="3">
    <source>
        <dbReference type="Proteomes" id="UP000030635"/>
    </source>
</evidence>
<gene>
    <name evidence="2" type="ORF">U729_667</name>
</gene>
<keyword evidence="1" id="KW-0812">Transmembrane</keyword>
<dbReference type="EMBL" id="CP006905">
    <property type="protein sequence ID" value="AIY82597.1"/>
    <property type="molecule type" value="Genomic_DNA"/>
</dbReference>
<feature type="transmembrane region" description="Helical" evidence="1">
    <location>
        <begin position="133"/>
        <end position="151"/>
    </location>
</feature>
<dbReference type="GeneID" id="60854155"/>
<accession>A0A0A7FSJ8</accession>
<dbReference type="STRING" id="1561.NPD11_2323"/>
<sequence>MKFYSKNMSKTLDIILNIIIALGLVITAKIYYSIFLQIRNNSSISSAQTIGMILILTIGIISTFLIVFDLKKIIKTIIKSNPFVLSNVKSLYKISVECFIITGCYLANILFNFKNHAYRFIYIDSNFIHTDTEPIIFFLAGIFILVLAAVFKEAIKYKEENDYTI</sequence>
<evidence type="ECO:0000256" key="1">
    <source>
        <dbReference type="SAM" id="Phobius"/>
    </source>
</evidence>
<keyword evidence="1" id="KW-1133">Transmembrane helix</keyword>
<organism evidence="2 3">
    <name type="scientific">Clostridium baratii str. Sullivan</name>
    <dbReference type="NCBI Taxonomy" id="1415775"/>
    <lineage>
        <taxon>Bacteria</taxon>
        <taxon>Bacillati</taxon>
        <taxon>Bacillota</taxon>
        <taxon>Clostridia</taxon>
        <taxon>Eubacteriales</taxon>
        <taxon>Clostridiaceae</taxon>
        <taxon>Clostridium</taxon>
    </lineage>
</organism>
<evidence type="ECO:0000313" key="2">
    <source>
        <dbReference type="EMBL" id="AIY82597.1"/>
    </source>
</evidence>
<dbReference type="OrthoDB" id="9791568at2"/>
<keyword evidence="3" id="KW-1185">Reference proteome</keyword>
<reference evidence="2 3" key="1">
    <citation type="journal article" date="2015" name="Infect. Genet. Evol.">
        <title>Genomic sequences of six botulinum neurotoxin-producing strains representing three clostridial species illustrate the mobility and diversity of botulinum neurotoxin genes.</title>
        <authorList>
            <person name="Smith T.J."/>
            <person name="Hill K.K."/>
            <person name="Xie G."/>
            <person name="Foley B.T."/>
            <person name="Williamson C.H."/>
            <person name="Foster J.T."/>
            <person name="Johnson S.L."/>
            <person name="Chertkov O."/>
            <person name="Teshima H."/>
            <person name="Gibbons H.S."/>
            <person name="Johnsky L.A."/>
            <person name="Karavis M.A."/>
            <person name="Smith L.A."/>
        </authorList>
    </citation>
    <scope>NUCLEOTIDE SEQUENCE [LARGE SCALE GENOMIC DNA]</scope>
    <source>
        <strain evidence="2">Sullivan</strain>
    </source>
</reference>
<feature type="transmembrane region" description="Helical" evidence="1">
    <location>
        <begin position="47"/>
        <end position="70"/>
    </location>
</feature>
<dbReference type="KEGG" id="cbv:U729_667"/>
<feature type="transmembrane region" description="Helical" evidence="1">
    <location>
        <begin position="91"/>
        <end position="113"/>
    </location>
</feature>
<keyword evidence="1" id="KW-0472">Membrane</keyword>
<dbReference type="InterPro" id="IPR021354">
    <property type="entry name" value="DUF2975"/>
</dbReference>
<feature type="transmembrane region" description="Helical" evidence="1">
    <location>
        <begin position="12"/>
        <end position="35"/>
    </location>
</feature>
<dbReference type="eggNOG" id="ENOG5032KDP">
    <property type="taxonomic scope" value="Bacteria"/>
</dbReference>
<name>A0A0A7FSJ8_9CLOT</name>
<dbReference type="AlphaFoldDB" id="A0A0A7FSJ8"/>
<dbReference type="RefSeq" id="WP_039311609.1">
    <property type="nucleotide sequence ID" value="NZ_CP006905.1"/>
</dbReference>
<dbReference type="Pfam" id="PF11188">
    <property type="entry name" value="DUF2975"/>
    <property type="match status" value="1"/>
</dbReference>
<dbReference type="Proteomes" id="UP000030635">
    <property type="component" value="Chromosome"/>
</dbReference>
<proteinExistence type="predicted"/>